<evidence type="ECO:0000259" key="4">
    <source>
        <dbReference type="Pfam" id="PF03328"/>
    </source>
</evidence>
<proteinExistence type="inferred from homology"/>
<dbReference type="InterPro" id="IPR050251">
    <property type="entry name" value="HpcH-HpaI_aldolase"/>
</dbReference>
<evidence type="ECO:0000313" key="5">
    <source>
        <dbReference type="EMBL" id="MEB8338271.1"/>
    </source>
</evidence>
<dbReference type="InterPro" id="IPR005000">
    <property type="entry name" value="Aldolase/citrate-lyase_domain"/>
</dbReference>
<gene>
    <name evidence="5" type="ORF">OKJ99_12275</name>
</gene>
<comment type="caution">
    <text evidence="5">The sequence shown here is derived from an EMBL/GenBank/DDBJ whole genome shotgun (WGS) entry which is preliminary data.</text>
</comment>
<accession>A0ABU6F2P3</accession>
<keyword evidence="6" id="KW-1185">Reference proteome</keyword>
<name>A0ABU6F2P3_9ACTN</name>
<dbReference type="PANTHER" id="PTHR30502:SF0">
    <property type="entry name" value="PHOSPHOENOLPYRUVATE CARBOXYLASE FAMILY PROTEIN"/>
    <property type="match status" value="1"/>
</dbReference>
<dbReference type="SUPFAM" id="SSF51621">
    <property type="entry name" value="Phosphoenolpyruvate/pyruvate domain"/>
    <property type="match status" value="1"/>
</dbReference>
<evidence type="ECO:0000256" key="1">
    <source>
        <dbReference type="ARBA" id="ARBA00005568"/>
    </source>
</evidence>
<dbReference type="EMBL" id="JAOZYC010000093">
    <property type="protein sequence ID" value="MEB8338271.1"/>
    <property type="molecule type" value="Genomic_DNA"/>
</dbReference>
<keyword evidence="2" id="KW-0479">Metal-binding</keyword>
<evidence type="ECO:0000256" key="3">
    <source>
        <dbReference type="ARBA" id="ARBA00023239"/>
    </source>
</evidence>
<reference evidence="5 6" key="1">
    <citation type="submission" date="2022-10" db="EMBL/GenBank/DDBJ databases">
        <authorList>
            <person name="Xie J."/>
            <person name="Shen N."/>
        </authorList>
    </citation>
    <scope>NUCLEOTIDE SEQUENCE [LARGE SCALE GENOMIC DNA]</scope>
    <source>
        <strain evidence="5 6">YIM65594</strain>
    </source>
</reference>
<dbReference type="Pfam" id="PF03328">
    <property type="entry name" value="HpcH_HpaI"/>
    <property type="match status" value="1"/>
</dbReference>
<sequence>MTTDRTATGRLNKVIGALDAGEHVFATFSAADPTAATELTTTHYDTVVFEMEHKPWDINALRDSFQYLLSRRQVFGADSLAPAVTPMVRIPANGAEKAQWHAKQALDLGAFGIIWPHISTVEEARNAVAACRYPRLPDAPLYEPAGLRGDGPHAATRYWGIPNTEYYAKADVWPLAPDGEILVGLMIEDQLGIENLPDILDRVPGIGLILIGEGDMSQELGIPRQYEHPRLLECKRRILDICTERGVAVGHPHVTADNVKQVLDDGYRFLMSAPVRTYPGLDRARELTGRDLRSKA</sequence>
<dbReference type="InterPro" id="IPR040442">
    <property type="entry name" value="Pyrv_kinase-like_dom_sf"/>
</dbReference>
<organism evidence="5 6">
    <name type="scientific">Streptomyces endophyticus</name>
    <dbReference type="NCBI Taxonomy" id="714166"/>
    <lineage>
        <taxon>Bacteria</taxon>
        <taxon>Bacillati</taxon>
        <taxon>Actinomycetota</taxon>
        <taxon>Actinomycetes</taxon>
        <taxon>Kitasatosporales</taxon>
        <taxon>Streptomycetaceae</taxon>
        <taxon>Streptomyces</taxon>
    </lineage>
</organism>
<dbReference type="PANTHER" id="PTHR30502">
    <property type="entry name" value="2-KETO-3-DEOXY-L-RHAMNONATE ALDOLASE"/>
    <property type="match status" value="1"/>
</dbReference>
<feature type="domain" description="HpcH/HpaI aldolase/citrate lyase" evidence="4">
    <location>
        <begin position="30"/>
        <end position="269"/>
    </location>
</feature>
<dbReference type="Gene3D" id="3.20.20.60">
    <property type="entry name" value="Phosphoenolpyruvate-binding domains"/>
    <property type="match status" value="1"/>
</dbReference>
<evidence type="ECO:0000313" key="6">
    <source>
        <dbReference type="Proteomes" id="UP001354931"/>
    </source>
</evidence>
<evidence type="ECO:0000256" key="2">
    <source>
        <dbReference type="ARBA" id="ARBA00022723"/>
    </source>
</evidence>
<dbReference type="GO" id="GO:0016829">
    <property type="term" value="F:lyase activity"/>
    <property type="evidence" value="ECO:0007669"/>
    <property type="project" value="UniProtKB-KW"/>
</dbReference>
<dbReference type="RefSeq" id="WP_326016062.1">
    <property type="nucleotide sequence ID" value="NZ_JAOZYC010000093.1"/>
</dbReference>
<comment type="similarity">
    <text evidence="1">Belongs to the HpcH/HpaI aldolase family.</text>
</comment>
<keyword evidence="3 5" id="KW-0456">Lyase</keyword>
<protein>
    <submittedName>
        <fullName evidence="5">Aldolase/citrate lyase family protein</fullName>
    </submittedName>
</protein>
<dbReference type="InterPro" id="IPR015813">
    <property type="entry name" value="Pyrv/PenolPyrv_kinase-like_dom"/>
</dbReference>
<dbReference type="Proteomes" id="UP001354931">
    <property type="component" value="Unassembled WGS sequence"/>
</dbReference>